<proteinExistence type="predicted"/>
<dbReference type="PANTHER" id="PTHR23120">
    <property type="entry name" value="MAESTRO-RELATED HEAT DOMAIN-CONTAINING"/>
    <property type="match status" value="1"/>
</dbReference>
<dbReference type="InterPro" id="IPR045206">
    <property type="entry name" value="Maestro_heat-like_prot"/>
</dbReference>
<keyword evidence="7" id="KW-1185">Reference proteome</keyword>
<dbReference type="InterPro" id="IPR055406">
    <property type="entry name" value="HEAT_Maestro"/>
</dbReference>
<dbReference type="GO" id="GO:0005737">
    <property type="term" value="C:cytoplasm"/>
    <property type="evidence" value="ECO:0007669"/>
    <property type="project" value="TreeGrafter"/>
</dbReference>
<dbReference type="InterPro" id="IPR055408">
    <property type="entry name" value="HEAT_MROH2B-like"/>
</dbReference>
<dbReference type="Gene3D" id="1.25.10.10">
    <property type="entry name" value="Leucine-rich Repeat Variant"/>
    <property type="match status" value="1"/>
</dbReference>
<dbReference type="Pfam" id="PF23227">
    <property type="entry name" value="HEAT_MROH2B_C"/>
    <property type="match status" value="1"/>
</dbReference>
<dbReference type="Pfam" id="PF23221">
    <property type="entry name" value="HEAT_MROH2B_1st"/>
    <property type="match status" value="1"/>
</dbReference>
<evidence type="ECO:0000259" key="5">
    <source>
        <dbReference type="Pfam" id="PF23227"/>
    </source>
</evidence>
<dbReference type="SUPFAM" id="SSF48371">
    <property type="entry name" value="ARM repeat"/>
    <property type="match status" value="2"/>
</dbReference>
<gene>
    <name evidence="6" type="ORF">HKI87_05g37360</name>
</gene>
<dbReference type="PANTHER" id="PTHR23120:SF0">
    <property type="entry name" value="MAESTRO HEAT-LIKE REPEAT FAMILY MEMBER 1"/>
    <property type="match status" value="1"/>
</dbReference>
<name>A0AAX4P786_9CHLO</name>
<accession>A0AAX4P786</accession>
<keyword evidence="1" id="KW-0677">Repeat</keyword>
<organism evidence="6 7">
    <name type="scientific">Chloropicon roscoffensis</name>
    <dbReference type="NCBI Taxonomy" id="1461544"/>
    <lineage>
        <taxon>Eukaryota</taxon>
        <taxon>Viridiplantae</taxon>
        <taxon>Chlorophyta</taxon>
        <taxon>Chloropicophyceae</taxon>
        <taxon>Chloropicales</taxon>
        <taxon>Chloropicaceae</taxon>
        <taxon>Chloropicon</taxon>
    </lineage>
</organism>
<dbReference type="InterPro" id="IPR056282">
    <property type="entry name" value="MROH2B-like_N_HEAT"/>
</dbReference>
<reference evidence="6 7" key="1">
    <citation type="submission" date="2024-03" db="EMBL/GenBank/DDBJ databases">
        <title>Complete genome sequence of the green alga Chloropicon roscoffensis RCC1871.</title>
        <authorList>
            <person name="Lemieux C."/>
            <person name="Pombert J.-F."/>
            <person name="Otis C."/>
            <person name="Turmel M."/>
        </authorList>
    </citation>
    <scope>NUCLEOTIDE SEQUENCE [LARGE SCALE GENOMIC DNA]</scope>
    <source>
        <strain evidence="6 7">RCC1871</strain>
    </source>
</reference>
<evidence type="ECO:0000259" key="4">
    <source>
        <dbReference type="Pfam" id="PF23221"/>
    </source>
</evidence>
<evidence type="ECO:0000256" key="2">
    <source>
        <dbReference type="PROSITE-ProRule" id="PRU00103"/>
    </source>
</evidence>
<dbReference type="PROSITE" id="PS50077">
    <property type="entry name" value="HEAT_REPEAT"/>
    <property type="match status" value="1"/>
</dbReference>
<dbReference type="Pfam" id="PF23210">
    <property type="entry name" value="HEAT_Maestro_2"/>
    <property type="match status" value="1"/>
</dbReference>
<sequence>MAKSKEEEVVTFLRALGDKEEEVRDAVLEVAKQNAKRDGSAFMAGPCLTFLEDEGEKDSVHTSIFSVVCQLAESTDLEESAVASLATVSFNFATDAKKHRKLQHAAAEALVSLSKRNFTVVVDKIIDGISPSEVPNLEVFWVVKEMSDGAFTSLAPHLSSLMSKLLPTLGNIKGDPLKKIVCQTFRSIAEGIEEVWGSRSRAEGEEAEAVEGEREAELPFDLFKDLKLLLKTVVDLFAGAWLNLREPAVKPDNLEVIGVMLQACERDTVETYFSKVLTQSLPYCKVVSVESMKVLHGVMGLVQTVRKLKIHEELIDSLVVTNILSTFLHVASSDIDYSTTDKEKMQASIKCKNYVLKTTEILMELMPHECSLFILKTIEARGNEVQKVGILNLTKHLLTHVNHLFELEQQNLLISGMKNFADGILALANHYSMMAQYPNFLNMVRTLVQTILALATSGFLVLEGGESLIDFLLQLSSLKWSPQYNVVVKKFKNADSIAREMEGLCERNLTIVSTTISALDKVMFPYLLERFVESQNAQLGSLACKCTADVAVRIIEETESKNICEYTATDRVKRHMPSSFQILSRVFALLYVPKCQKGIQENGLQFLTAMRQYFVSEEKEEEFGTLAQKLLTTLKENKANSGLDLDIIIWQRKVLDLFKLLFAEERELDWMTGLCLELKTLMCSFRKAAMSHSSALVASCITLTGVCLQNIQKRDFVREALQEIYSYAELSNYDEQSAFASCCGNVGHSHLDVALEKIKFCTAPPEKETKKSSFGFFSFSSSSASQKEDPAKDDDISKATAALAYGFCASYANVELLSSRLQTHILGNMTGDLKEMKTLQGLLAYSTSVINIVEAVKAARESGATVKLSSSPDLFLCLLEQMEKACSQISPQVESSSTSDNPLYVGDFQLKAGIKLLELERQTIPPEVQQSFLVMTINFVKAATCMDGREYIVDVEQMVNTCRHTFTELLTAKKANEGDFCKLFTEIIQGLLSLTTSMQSAKGKEHIMWLALCVIQWTDKNAEMGAKNRVALRAGIIFSRLIAKFCERDAQLRSMALMSIEYMLGIMSKVSEDAIEEAPFGNLKSTIRDVNSAAAMENMFKELGTVVDRVDKALQDSEAVEFVCDLKAVMNDMETSVPHGAGFAANKILCGRAESIEDSSGHIAYTFLEVANALSSNAREGSKKLQYGMLQSLRMFTERVRDKSMIFDMSLQSIYNESGTLMTDALIEVLLSSMDIVRALINHILTKINVKNIEKIIGSAKKETGGMTVRMDLASSKAMCSIFKCGHENPEVKAFIKDEAFAPLICNLLMFVGHYESNKWESSLGEMCSCIEGLCDFFSLHMAKANAQKLETWASDHQDFINNVGSIASEAIRDSESHQQQVFDFCSHTLRSQSSSEELTTICHSILSNMASIATASGLKDTIASHLIVYVGDLQIDISIRKQCMHGLSLLPREQTNAFATEIIASLGSNIDSTISELSVFALKVLEEELEKLDQKQFVPIALNLFNKLRDKLENRDAAIRSASCDVFGKFSVFKECLQNNSSLMERMHTALVGLYLRVGDDDHRVRHSAKNALRLLGELFGEEALESLFDSSEFDPGRKLDFNYISWEFCSCLVSLGGGERVNQYLEAAAQYFEHSSANLSGNSIFLAGCMLANCSEEEKYLSESLVQRIKMQASRMKEKSVDVFVRKNAAISYGLMLRCSK</sequence>
<evidence type="ECO:0000313" key="6">
    <source>
        <dbReference type="EMBL" id="WZN62200.1"/>
    </source>
</evidence>
<dbReference type="EMBL" id="CP151505">
    <property type="protein sequence ID" value="WZN62200.1"/>
    <property type="molecule type" value="Genomic_DNA"/>
</dbReference>
<dbReference type="InterPro" id="IPR021133">
    <property type="entry name" value="HEAT_type_2"/>
</dbReference>
<dbReference type="Proteomes" id="UP001472866">
    <property type="component" value="Chromosome 05"/>
</dbReference>
<feature type="domain" description="MROH2B-like HEAT-repeats" evidence="3">
    <location>
        <begin position="342"/>
        <end position="882"/>
    </location>
</feature>
<feature type="domain" description="MROH2B-like N-terminal HEAT-repeats" evidence="4">
    <location>
        <begin position="47"/>
        <end position="204"/>
    </location>
</feature>
<protein>
    <submittedName>
        <fullName evidence="6">Maestro heat-like repeat-containing protein</fullName>
    </submittedName>
</protein>
<dbReference type="InterPro" id="IPR011989">
    <property type="entry name" value="ARM-like"/>
</dbReference>
<feature type="domain" description="Maestro/Maestro-like HEAT-repeats" evidence="5">
    <location>
        <begin position="1439"/>
        <end position="1670"/>
    </location>
</feature>
<evidence type="ECO:0000256" key="1">
    <source>
        <dbReference type="ARBA" id="ARBA00022737"/>
    </source>
</evidence>
<evidence type="ECO:0000259" key="3">
    <source>
        <dbReference type="Pfam" id="PF23210"/>
    </source>
</evidence>
<feature type="repeat" description="HEAT" evidence="2">
    <location>
        <begin position="1552"/>
        <end position="1589"/>
    </location>
</feature>
<evidence type="ECO:0000313" key="7">
    <source>
        <dbReference type="Proteomes" id="UP001472866"/>
    </source>
</evidence>
<dbReference type="InterPro" id="IPR016024">
    <property type="entry name" value="ARM-type_fold"/>
</dbReference>